<protein>
    <submittedName>
        <fullName evidence="1">Uncharacterized protein</fullName>
    </submittedName>
</protein>
<reference evidence="1 2" key="1">
    <citation type="submission" date="2017-11" db="EMBL/GenBank/DDBJ databases">
        <title>Genomic Encyclopedia of Archaeal and Bacterial Type Strains, Phase II (KMG-II): From Individual Species to Whole Genera.</title>
        <authorList>
            <person name="Goeker M."/>
        </authorList>
    </citation>
    <scope>NUCLEOTIDE SEQUENCE [LARGE SCALE GENOMIC DNA]</scope>
    <source>
        <strain evidence="1 2">DSM 27617</strain>
    </source>
</reference>
<proteinExistence type="predicted"/>
<gene>
    <name evidence="1" type="ORF">CLV73_1000</name>
</gene>
<dbReference type="EMBL" id="PGFD01000001">
    <property type="protein sequence ID" value="PJJ67004.1"/>
    <property type="molecule type" value="Genomic_DNA"/>
</dbReference>
<comment type="caution">
    <text evidence="1">The sequence shown here is derived from an EMBL/GenBank/DDBJ whole genome shotgun (WGS) entry which is preliminary data.</text>
</comment>
<dbReference type="Proteomes" id="UP000228740">
    <property type="component" value="Unassembled WGS sequence"/>
</dbReference>
<keyword evidence="2" id="KW-1185">Reference proteome</keyword>
<evidence type="ECO:0000313" key="2">
    <source>
        <dbReference type="Proteomes" id="UP000228740"/>
    </source>
</evidence>
<organism evidence="1 2">
    <name type="scientific">Chryseobacterium geocarposphaerae</name>
    <dbReference type="NCBI Taxonomy" id="1416776"/>
    <lineage>
        <taxon>Bacteria</taxon>
        <taxon>Pseudomonadati</taxon>
        <taxon>Bacteroidota</taxon>
        <taxon>Flavobacteriia</taxon>
        <taxon>Flavobacteriales</taxon>
        <taxon>Weeksellaceae</taxon>
        <taxon>Chryseobacterium group</taxon>
        <taxon>Chryseobacterium</taxon>
    </lineage>
</organism>
<dbReference type="AlphaFoldDB" id="A0A2M9C890"/>
<accession>A0A2M9C890</accession>
<evidence type="ECO:0000313" key="1">
    <source>
        <dbReference type="EMBL" id="PJJ67004.1"/>
    </source>
</evidence>
<sequence>MIRIIPKMIGNIAISDIDNSPNINSLSNNKKKPTDIIIDNQEVIL</sequence>
<name>A0A2M9C890_9FLAO</name>